<dbReference type="InterPro" id="IPR020629">
    <property type="entry name" value="FPG_Glyclase"/>
</dbReference>
<dbReference type="Proteomes" id="UP000239250">
    <property type="component" value="Chromosome"/>
</dbReference>
<comment type="catalytic activity">
    <reaction evidence="15">
        <text>2'-deoxyribonucleotide-(2'-deoxyribose 5'-phosphate)-2'-deoxyribonucleotide-DNA = a 3'-end 2'-deoxyribonucleotide-(2,3-dehydro-2,3-deoxyribose 5'-phosphate)-DNA + a 5'-end 5'-phospho-2'-deoxyribonucleoside-DNA + H(+)</text>
        <dbReference type="Rhea" id="RHEA:66592"/>
        <dbReference type="Rhea" id="RHEA-COMP:13180"/>
        <dbReference type="Rhea" id="RHEA-COMP:16897"/>
        <dbReference type="Rhea" id="RHEA-COMP:17067"/>
        <dbReference type="ChEBI" id="CHEBI:15378"/>
        <dbReference type="ChEBI" id="CHEBI:136412"/>
        <dbReference type="ChEBI" id="CHEBI:157695"/>
        <dbReference type="ChEBI" id="CHEBI:167181"/>
        <dbReference type="EC" id="4.2.99.18"/>
    </reaction>
</comment>
<name>A0A2S0NL44_9MOLU</name>
<sequence length="275" mass="31657">MPELPEVITVVKLLEPDLINKTIQKFEIYYAKLLWRNEIEDFKKRVENQKILKIFNQGKYIIFELENDVLISHLRMEGRWNFEPQNTFSYKESWLECQFILDDGSVLRYYDSRKFGTLEIVSKESFFNGSTLAHLGPSILDPNLTAKQLFEKFQKIKRSIKSVLLEQNIISGIGNIYDNEILFATKINPLTPANEITLNTVSKLLTNAIEILKTSISVGGTTIHSFTPKQGVSGGYQDFLKVHGREKKECYVCQTPIAKIKVNGRGTYYCPKCQK</sequence>
<dbReference type="Gene3D" id="3.20.190.10">
    <property type="entry name" value="MutM-like, N-terminal"/>
    <property type="match status" value="1"/>
</dbReference>
<dbReference type="InterPro" id="IPR010979">
    <property type="entry name" value="Ribosomal_uS13-like_H2TH"/>
</dbReference>
<evidence type="ECO:0000256" key="8">
    <source>
        <dbReference type="ARBA" id="ARBA00022801"/>
    </source>
</evidence>
<comment type="catalytic activity">
    <reaction evidence="1">
        <text>Hydrolysis of DNA containing ring-opened 7-methylguanine residues, releasing 2,6-diamino-4-hydroxy-5-(N-methyl)formamidopyrimidine.</text>
        <dbReference type="EC" id="3.2.2.23"/>
    </reaction>
</comment>
<evidence type="ECO:0000256" key="2">
    <source>
        <dbReference type="ARBA" id="ARBA00001947"/>
    </source>
</evidence>
<evidence type="ECO:0000256" key="7">
    <source>
        <dbReference type="ARBA" id="ARBA00022771"/>
    </source>
</evidence>
<dbReference type="PANTHER" id="PTHR22993">
    <property type="entry name" value="FORMAMIDOPYRIMIDINE-DNA GLYCOSYLASE"/>
    <property type="match status" value="1"/>
</dbReference>
<dbReference type="InterPro" id="IPR035937">
    <property type="entry name" value="FPG_N"/>
</dbReference>
<dbReference type="GO" id="GO:0006284">
    <property type="term" value="P:base-excision repair"/>
    <property type="evidence" value="ECO:0007669"/>
    <property type="project" value="InterPro"/>
</dbReference>
<dbReference type="SMART" id="SM01232">
    <property type="entry name" value="H2TH"/>
    <property type="match status" value="1"/>
</dbReference>
<evidence type="ECO:0000313" key="19">
    <source>
        <dbReference type="EMBL" id="AVP49728.1"/>
    </source>
</evidence>
<keyword evidence="10" id="KW-0238">DNA-binding</keyword>
<dbReference type="InterPro" id="IPR012319">
    <property type="entry name" value="FPG_cat"/>
</dbReference>
<evidence type="ECO:0000259" key="17">
    <source>
        <dbReference type="PROSITE" id="PS51066"/>
    </source>
</evidence>
<dbReference type="PROSITE" id="PS51068">
    <property type="entry name" value="FPG_CAT"/>
    <property type="match status" value="1"/>
</dbReference>
<dbReference type="AlphaFoldDB" id="A0A2S0NL44"/>
<keyword evidence="13" id="KW-0511">Multifunctional enzyme</keyword>
<dbReference type="CDD" id="cd08966">
    <property type="entry name" value="EcFpg-like_N"/>
    <property type="match status" value="1"/>
</dbReference>
<dbReference type="GO" id="GO:0140078">
    <property type="term" value="F:class I DNA-(apurinic or apyrimidinic site) endonuclease activity"/>
    <property type="evidence" value="ECO:0007669"/>
    <property type="project" value="UniProtKB-EC"/>
</dbReference>
<dbReference type="FunFam" id="1.10.8.50:FF:000003">
    <property type="entry name" value="Formamidopyrimidine-DNA glycosylase"/>
    <property type="match status" value="1"/>
</dbReference>
<dbReference type="PANTHER" id="PTHR22993:SF9">
    <property type="entry name" value="FORMAMIDOPYRIMIDINE-DNA GLYCOSYLASE"/>
    <property type="match status" value="1"/>
</dbReference>
<keyword evidence="14" id="KW-0326">Glycosidase</keyword>
<dbReference type="SMART" id="SM00898">
    <property type="entry name" value="Fapy_DNA_glyco"/>
    <property type="match status" value="1"/>
</dbReference>
<feature type="domain" description="Formamidopyrimidine-DNA glycosylase catalytic" evidence="18">
    <location>
        <begin position="2"/>
        <end position="116"/>
    </location>
</feature>
<evidence type="ECO:0000259" key="18">
    <source>
        <dbReference type="PROSITE" id="PS51068"/>
    </source>
</evidence>
<dbReference type="Pfam" id="PF06831">
    <property type="entry name" value="H2TH"/>
    <property type="match status" value="1"/>
</dbReference>
<evidence type="ECO:0000313" key="20">
    <source>
        <dbReference type="Proteomes" id="UP000239250"/>
    </source>
</evidence>
<evidence type="ECO:0000256" key="10">
    <source>
        <dbReference type="ARBA" id="ARBA00023125"/>
    </source>
</evidence>
<dbReference type="InterPro" id="IPR015886">
    <property type="entry name" value="H2TH_FPG"/>
</dbReference>
<evidence type="ECO:0000256" key="15">
    <source>
        <dbReference type="ARBA" id="ARBA00044632"/>
    </source>
</evidence>
<dbReference type="GO" id="GO:0034039">
    <property type="term" value="F:8-oxo-7,8-dihydroguanine DNA N-glycosylase activity"/>
    <property type="evidence" value="ECO:0007669"/>
    <property type="project" value="TreeGrafter"/>
</dbReference>
<comment type="similarity">
    <text evidence="3">Belongs to the FPG family.</text>
</comment>
<dbReference type="PROSITE" id="PS51066">
    <property type="entry name" value="ZF_FPG_2"/>
    <property type="match status" value="1"/>
</dbReference>
<keyword evidence="6" id="KW-0227">DNA damage</keyword>
<evidence type="ECO:0000256" key="1">
    <source>
        <dbReference type="ARBA" id="ARBA00001668"/>
    </source>
</evidence>
<evidence type="ECO:0000256" key="6">
    <source>
        <dbReference type="ARBA" id="ARBA00022763"/>
    </source>
</evidence>
<protein>
    <submittedName>
        <fullName evidence="19">DNA-formamidopyrimidine glycosylase</fullName>
    </submittedName>
</protein>
<keyword evidence="9" id="KW-0862">Zinc</keyword>
<proteinExistence type="inferred from homology"/>
<dbReference type="InterPro" id="IPR010663">
    <property type="entry name" value="Znf_FPG/IleRS"/>
</dbReference>
<dbReference type="Gene3D" id="1.10.8.50">
    <property type="match status" value="1"/>
</dbReference>
<reference evidence="20" key="1">
    <citation type="submission" date="2018-02" db="EMBL/GenBank/DDBJ databases">
        <title>Firefly genomes illuminate parallel origins of bioluminescence in beetles.</title>
        <authorList>
            <person name="Fallon T.R."/>
            <person name="Lower S.E.S."/>
            <person name="Behringer M."/>
            <person name="Weng J.-K."/>
        </authorList>
    </citation>
    <scope>NUCLEOTIDE SEQUENCE [LARGE SCALE GENOMIC DNA]</scope>
</reference>
<evidence type="ECO:0000256" key="5">
    <source>
        <dbReference type="ARBA" id="ARBA00022723"/>
    </source>
</evidence>
<evidence type="ECO:0000256" key="12">
    <source>
        <dbReference type="ARBA" id="ARBA00023239"/>
    </source>
</evidence>
<accession>A0A2S0NL44</accession>
<evidence type="ECO:0000256" key="4">
    <source>
        <dbReference type="ARBA" id="ARBA00011245"/>
    </source>
</evidence>
<comment type="subunit">
    <text evidence="4">Monomer.</text>
</comment>
<dbReference type="Pfam" id="PF06827">
    <property type="entry name" value="zf-FPG_IleRS"/>
    <property type="match status" value="1"/>
</dbReference>
<keyword evidence="5" id="KW-0479">Metal-binding</keyword>
<dbReference type="SUPFAM" id="SSF46946">
    <property type="entry name" value="S13-like H2TH domain"/>
    <property type="match status" value="1"/>
</dbReference>
<dbReference type="EMBL" id="CP027019">
    <property type="protein sequence ID" value="AVP49728.1"/>
    <property type="molecule type" value="Genomic_DNA"/>
</dbReference>
<dbReference type="NCBIfam" id="NF002211">
    <property type="entry name" value="PRK01103.1"/>
    <property type="match status" value="1"/>
</dbReference>
<evidence type="ECO:0000256" key="14">
    <source>
        <dbReference type="ARBA" id="ARBA00023295"/>
    </source>
</evidence>
<dbReference type="NCBIfam" id="TIGR00577">
    <property type="entry name" value="fpg"/>
    <property type="match status" value="1"/>
</dbReference>
<dbReference type="SUPFAM" id="SSF81624">
    <property type="entry name" value="N-terminal domain of MutM-like DNA repair proteins"/>
    <property type="match status" value="1"/>
</dbReference>
<organism evidence="19 20">
    <name type="scientific">Williamsoniiplasma luminosum</name>
    <dbReference type="NCBI Taxonomy" id="214888"/>
    <lineage>
        <taxon>Bacteria</taxon>
        <taxon>Bacillati</taxon>
        <taxon>Mycoplasmatota</taxon>
        <taxon>Mollicutes</taxon>
        <taxon>Entomoplasmatales</taxon>
        <taxon>Williamsoniiplasma</taxon>
    </lineage>
</organism>
<dbReference type="GO" id="GO:0003690">
    <property type="term" value="F:double-stranded DNA binding"/>
    <property type="evidence" value="ECO:0007669"/>
    <property type="project" value="UniProtKB-ARBA"/>
</dbReference>
<comment type="cofactor">
    <cofactor evidence="2">
        <name>Zn(2+)</name>
        <dbReference type="ChEBI" id="CHEBI:29105"/>
    </cofactor>
</comment>
<dbReference type="GO" id="GO:0008270">
    <property type="term" value="F:zinc ion binding"/>
    <property type="evidence" value="ECO:0007669"/>
    <property type="project" value="UniProtKB-KW"/>
</dbReference>
<evidence type="ECO:0000256" key="16">
    <source>
        <dbReference type="PROSITE-ProRule" id="PRU00391"/>
    </source>
</evidence>
<keyword evidence="8" id="KW-0378">Hydrolase</keyword>
<dbReference type="SUPFAM" id="SSF57716">
    <property type="entry name" value="Glucocorticoid receptor-like (DNA-binding domain)"/>
    <property type="match status" value="1"/>
</dbReference>
<feature type="domain" description="FPG-type" evidence="17">
    <location>
        <begin position="241"/>
        <end position="275"/>
    </location>
</feature>
<keyword evidence="7 16" id="KW-0863">Zinc-finger</keyword>
<keyword evidence="11" id="KW-0234">DNA repair</keyword>
<dbReference type="Pfam" id="PF01149">
    <property type="entry name" value="Fapy_DNA_glyco"/>
    <property type="match status" value="1"/>
</dbReference>
<gene>
    <name evidence="19" type="ORF">C5T88_04105</name>
</gene>
<evidence type="ECO:0000256" key="13">
    <source>
        <dbReference type="ARBA" id="ARBA00023268"/>
    </source>
</evidence>
<dbReference type="InterPro" id="IPR000214">
    <property type="entry name" value="Znf_DNA_glyclase/AP_lyase"/>
</dbReference>
<dbReference type="RefSeq" id="WP_303662268.1">
    <property type="nucleotide sequence ID" value="NZ_CP027019.1"/>
</dbReference>
<dbReference type="GO" id="GO:0003684">
    <property type="term" value="F:damaged DNA binding"/>
    <property type="evidence" value="ECO:0007669"/>
    <property type="project" value="InterPro"/>
</dbReference>
<evidence type="ECO:0000256" key="3">
    <source>
        <dbReference type="ARBA" id="ARBA00009409"/>
    </source>
</evidence>
<evidence type="ECO:0000256" key="9">
    <source>
        <dbReference type="ARBA" id="ARBA00022833"/>
    </source>
</evidence>
<keyword evidence="12" id="KW-0456">Lyase</keyword>
<evidence type="ECO:0000256" key="11">
    <source>
        <dbReference type="ARBA" id="ARBA00023204"/>
    </source>
</evidence>